<keyword evidence="9" id="KW-1185">Reference proteome</keyword>
<dbReference type="InterPro" id="IPR039650">
    <property type="entry name" value="HdrA-like"/>
</dbReference>
<evidence type="ECO:0000313" key="9">
    <source>
        <dbReference type="Proteomes" id="UP000198901"/>
    </source>
</evidence>
<gene>
    <name evidence="8" type="ORF">SAMN04488090_2884</name>
</gene>
<organism evidence="8 9">
    <name type="scientific">Siphonobacter aquaeclarae</name>
    <dbReference type="NCBI Taxonomy" id="563176"/>
    <lineage>
        <taxon>Bacteria</taxon>
        <taxon>Pseudomonadati</taxon>
        <taxon>Bacteroidota</taxon>
        <taxon>Cytophagia</taxon>
        <taxon>Cytophagales</taxon>
        <taxon>Cytophagaceae</taxon>
        <taxon>Siphonobacter</taxon>
    </lineage>
</organism>
<dbReference type="AlphaFoldDB" id="A0A1G9RFV2"/>
<evidence type="ECO:0000259" key="7">
    <source>
        <dbReference type="Pfam" id="PF18962"/>
    </source>
</evidence>
<dbReference type="SUPFAM" id="SSF51905">
    <property type="entry name" value="FAD/NAD(P)-binding domain"/>
    <property type="match status" value="1"/>
</dbReference>
<dbReference type="Pfam" id="PF12831">
    <property type="entry name" value="FAD_oxidored"/>
    <property type="match status" value="1"/>
</dbReference>
<dbReference type="NCBIfam" id="TIGR04183">
    <property type="entry name" value="Por_Secre_tail"/>
    <property type="match status" value="1"/>
</dbReference>
<keyword evidence="3" id="KW-0560">Oxidoreductase</keyword>
<dbReference type="InterPro" id="IPR026444">
    <property type="entry name" value="Secre_tail"/>
</dbReference>
<feature type="chain" id="PRO_5011781825" evidence="6">
    <location>
        <begin position="27"/>
        <end position="625"/>
    </location>
</feature>
<name>A0A1G9RFV2_9BACT</name>
<dbReference type="Pfam" id="PF18962">
    <property type="entry name" value="Por_Secre_tail"/>
    <property type="match status" value="1"/>
</dbReference>
<dbReference type="PANTHER" id="PTHR43498">
    <property type="entry name" value="FERREDOXIN:COB-COM HETERODISULFIDE REDUCTASE SUBUNIT A"/>
    <property type="match status" value="1"/>
</dbReference>
<evidence type="ECO:0000256" key="1">
    <source>
        <dbReference type="ARBA" id="ARBA00022485"/>
    </source>
</evidence>
<evidence type="ECO:0000256" key="5">
    <source>
        <dbReference type="ARBA" id="ARBA00023014"/>
    </source>
</evidence>
<feature type="signal peptide" evidence="6">
    <location>
        <begin position="1"/>
        <end position="26"/>
    </location>
</feature>
<keyword evidence="6" id="KW-0732">Signal</keyword>
<dbReference type="PANTHER" id="PTHR43498:SF1">
    <property type="entry name" value="COB--COM HETERODISULFIDE REDUCTASE IRON-SULFUR SUBUNIT A"/>
    <property type="match status" value="1"/>
</dbReference>
<evidence type="ECO:0000256" key="6">
    <source>
        <dbReference type="SAM" id="SignalP"/>
    </source>
</evidence>
<keyword evidence="1" id="KW-0004">4Fe-4S</keyword>
<reference evidence="8 9" key="1">
    <citation type="submission" date="2016-10" db="EMBL/GenBank/DDBJ databases">
        <authorList>
            <person name="de Groot N.N."/>
        </authorList>
    </citation>
    <scope>NUCLEOTIDE SEQUENCE [LARGE SCALE GENOMIC DNA]</scope>
    <source>
        <strain evidence="8 9">DSM 21668</strain>
    </source>
</reference>
<dbReference type="EMBL" id="FNGS01000005">
    <property type="protein sequence ID" value="SDM22202.1"/>
    <property type="molecule type" value="Genomic_DNA"/>
</dbReference>
<dbReference type="GO" id="GO:0046872">
    <property type="term" value="F:metal ion binding"/>
    <property type="evidence" value="ECO:0007669"/>
    <property type="project" value="UniProtKB-KW"/>
</dbReference>
<evidence type="ECO:0000256" key="3">
    <source>
        <dbReference type="ARBA" id="ARBA00023002"/>
    </source>
</evidence>
<evidence type="ECO:0000256" key="2">
    <source>
        <dbReference type="ARBA" id="ARBA00022723"/>
    </source>
</evidence>
<protein>
    <submittedName>
        <fullName evidence="8">Por secretion system C-terminal sorting domain-containing protein</fullName>
    </submittedName>
</protein>
<dbReference type="InterPro" id="IPR036188">
    <property type="entry name" value="FAD/NAD-bd_sf"/>
</dbReference>
<dbReference type="GO" id="GO:0051539">
    <property type="term" value="F:4 iron, 4 sulfur cluster binding"/>
    <property type="evidence" value="ECO:0007669"/>
    <property type="project" value="UniProtKB-KW"/>
</dbReference>
<evidence type="ECO:0000256" key="4">
    <source>
        <dbReference type="ARBA" id="ARBA00023004"/>
    </source>
</evidence>
<dbReference type="OrthoDB" id="668499at2"/>
<dbReference type="STRING" id="563176.SAMN04488090_2884"/>
<dbReference type="Gene3D" id="3.50.50.60">
    <property type="entry name" value="FAD/NAD(P)-binding domain"/>
    <property type="match status" value="1"/>
</dbReference>
<keyword evidence="5" id="KW-0411">Iron-sulfur</keyword>
<keyword evidence="2" id="KW-0479">Metal-binding</keyword>
<proteinExistence type="predicted"/>
<keyword evidence="4" id="KW-0408">Iron</keyword>
<dbReference type="GO" id="GO:0016491">
    <property type="term" value="F:oxidoreductase activity"/>
    <property type="evidence" value="ECO:0007669"/>
    <property type="project" value="UniProtKB-KW"/>
</dbReference>
<dbReference type="Proteomes" id="UP000198901">
    <property type="component" value="Unassembled WGS sequence"/>
</dbReference>
<evidence type="ECO:0000313" key="8">
    <source>
        <dbReference type="EMBL" id="SDM22202.1"/>
    </source>
</evidence>
<feature type="domain" description="Secretion system C-terminal sorting" evidence="7">
    <location>
        <begin position="548"/>
        <end position="622"/>
    </location>
</feature>
<sequence length="625" mass="70144">MKAFVLSPRKLIIFFFSLFFSTPALSDTHITADICIYGGTSAGVMAAYTAAKLGKTVVLIEPGTMLGGMSSGGLSFTDVGHKESITGLSREFYRRLGPYYRKKEAFQFEPHAAEEVFQSFLKQLPLVTLMYSQRLAGIGKDGTRLTSIEIESVANPAVRQTILARVFVDCTYEGDLMARAGVSYAVGREANKTYREKNNGFFFSMNNPHQFPDNIDPYIVPGQPSSGLIYGVVNGKLEPGGTGDHRIQAFNYRICLTDETSNQVPITQPGDYDPARYELLLRLMAAQPEKRSLSDYLAFRPLPNRKWDINANGPFSTDLIGENYDYPEADYQTRGQIALRHENHIRGLLYFLANDTRVSASIRQEMRKWGYPRDEYVRYNNFTPQLYVREARRMVSDYVMTEANCLGTESVDDGVAQASYMMDSHQVQRLVVTYKGKAMVKNEGDVQMEVKKPYPVSYRSIVPKESECTNLLVPVCLSSSHIAYGSIRMEPVFMQLGQASGVAAVMSLLAEKPIQQIDVSLLQKELRFDSLVVNPVILPEGAAWNAYVFPNPATTFLSVQLFGVQNEILSTQLFDTQGRSVYQSSQFIESVDKEITVNVADVPRGVYLINLQTSQRRFSKRILLR</sequence>
<dbReference type="RefSeq" id="WP_093203538.1">
    <property type="nucleotide sequence ID" value="NZ_FNGS01000005.1"/>
</dbReference>
<accession>A0A1G9RFV2</accession>